<protein>
    <submittedName>
        <fullName evidence="1">Uncharacterized protein</fullName>
    </submittedName>
</protein>
<name>A0ACB9EVM8_9ASTR</name>
<evidence type="ECO:0000313" key="1">
    <source>
        <dbReference type="EMBL" id="KAI3763004.1"/>
    </source>
</evidence>
<evidence type="ECO:0000313" key="2">
    <source>
        <dbReference type="Proteomes" id="UP001056120"/>
    </source>
</evidence>
<comment type="caution">
    <text evidence="1">The sequence shown here is derived from an EMBL/GenBank/DDBJ whole genome shotgun (WGS) entry which is preliminary data.</text>
</comment>
<accession>A0ACB9EVM8</accession>
<gene>
    <name evidence="1" type="ORF">L1987_53450</name>
</gene>
<reference evidence="1 2" key="2">
    <citation type="journal article" date="2022" name="Mol. Ecol. Resour.">
        <title>The genomes of chicory, endive, great burdock and yacon provide insights into Asteraceae paleo-polyploidization history and plant inulin production.</title>
        <authorList>
            <person name="Fan W."/>
            <person name="Wang S."/>
            <person name="Wang H."/>
            <person name="Wang A."/>
            <person name="Jiang F."/>
            <person name="Liu H."/>
            <person name="Zhao H."/>
            <person name="Xu D."/>
            <person name="Zhang Y."/>
        </authorList>
    </citation>
    <scope>NUCLEOTIDE SEQUENCE [LARGE SCALE GENOMIC DNA]</scope>
    <source>
        <strain evidence="2">cv. Yunnan</strain>
        <tissue evidence="1">Leaves</tissue>
    </source>
</reference>
<sequence>MGKQKDVPVDSDSDFETPKAKKCSSVNRNPKKTSAQKKKKLPKSNHRLLILIQPIHLCNLMKDLTEEQITVVGQMGFASIQHLKVLNIPSCLGLWLLKKYDHNTNTFNMRNCVVNITRELVRDVLGIPMGSNEVSEMKKVSYKNTTEINDTNIKVGFDLSQYDISCSMMAELEPCLNGSVKSVSEPQ</sequence>
<dbReference type="EMBL" id="CM042034">
    <property type="protein sequence ID" value="KAI3763004.1"/>
    <property type="molecule type" value="Genomic_DNA"/>
</dbReference>
<reference evidence="2" key="1">
    <citation type="journal article" date="2022" name="Mol. Ecol. Resour.">
        <title>The genomes of chicory, endive, great burdock and yacon provide insights into Asteraceae palaeo-polyploidization history and plant inulin production.</title>
        <authorList>
            <person name="Fan W."/>
            <person name="Wang S."/>
            <person name="Wang H."/>
            <person name="Wang A."/>
            <person name="Jiang F."/>
            <person name="Liu H."/>
            <person name="Zhao H."/>
            <person name="Xu D."/>
            <person name="Zhang Y."/>
        </authorList>
    </citation>
    <scope>NUCLEOTIDE SEQUENCE [LARGE SCALE GENOMIC DNA]</scope>
    <source>
        <strain evidence="2">cv. Yunnan</strain>
    </source>
</reference>
<proteinExistence type="predicted"/>
<organism evidence="1 2">
    <name type="scientific">Smallanthus sonchifolius</name>
    <dbReference type="NCBI Taxonomy" id="185202"/>
    <lineage>
        <taxon>Eukaryota</taxon>
        <taxon>Viridiplantae</taxon>
        <taxon>Streptophyta</taxon>
        <taxon>Embryophyta</taxon>
        <taxon>Tracheophyta</taxon>
        <taxon>Spermatophyta</taxon>
        <taxon>Magnoliopsida</taxon>
        <taxon>eudicotyledons</taxon>
        <taxon>Gunneridae</taxon>
        <taxon>Pentapetalae</taxon>
        <taxon>asterids</taxon>
        <taxon>campanulids</taxon>
        <taxon>Asterales</taxon>
        <taxon>Asteraceae</taxon>
        <taxon>Asteroideae</taxon>
        <taxon>Heliantheae alliance</taxon>
        <taxon>Millerieae</taxon>
        <taxon>Smallanthus</taxon>
    </lineage>
</organism>
<dbReference type="Proteomes" id="UP001056120">
    <property type="component" value="Linkage Group LG17"/>
</dbReference>
<keyword evidence="2" id="KW-1185">Reference proteome</keyword>